<reference evidence="2 3" key="1">
    <citation type="submission" date="2024-10" db="EMBL/GenBank/DDBJ databases">
        <title>Updated reference genomes for cyclostephanoid diatoms.</title>
        <authorList>
            <person name="Roberts W.R."/>
            <person name="Alverson A.J."/>
        </authorList>
    </citation>
    <scope>NUCLEOTIDE SEQUENCE [LARGE SCALE GENOMIC DNA]</scope>
    <source>
        <strain evidence="2 3">AJA228-03</strain>
    </source>
</reference>
<evidence type="ECO:0000313" key="3">
    <source>
        <dbReference type="Proteomes" id="UP001530377"/>
    </source>
</evidence>
<feature type="region of interest" description="Disordered" evidence="1">
    <location>
        <begin position="125"/>
        <end position="144"/>
    </location>
</feature>
<dbReference type="AlphaFoldDB" id="A0ABD3RXC8"/>
<feature type="region of interest" description="Disordered" evidence="1">
    <location>
        <begin position="21"/>
        <end position="59"/>
    </location>
</feature>
<gene>
    <name evidence="2" type="ORF">ACHAXA_006962</name>
</gene>
<dbReference type="EMBL" id="JALLPB020000127">
    <property type="protein sequence ID" value="KAL3816886.1"/>
    <property type="molecule type" value="Genomic_DNA"/>
</dbReference>
<dbReference type="Proteomes" id="UP001530377">
    <property type="component" value="Unassembled WGS sequence"/>
</dbReference>
<sequence length="182" mass="20579">MLRSSTLSYLWRATAHRRVAPRVSPSPSSFGRDIDPRPRHGDRHVVSFPPSDAVATTTSTTTTIRHASAVASVVFRRRASHYHHRHRGGGTGIHDEYDGSSTANAFSSSRVATTIVVDECEYDYDEYDDDEPPDISPPRTTYSRWSEDYDDYELNRGPAETTRYTNHYYGYEFEPNGEVGGR</sequence>
<evidence type="ECO:0000256" key="1">
    <source>
        <dbReference type="SAM" id="MobiDB-lite"/>
    </source>
</evidence>
<organism evidence="2 3">
    <name type="scientific">Cyclostephanos tholiformis</name>
    <dbReference type="NCBI Taxonomy" id="382380"/>
    <lineage>
        <taxon>Eukaryota</taxon>
        <taxon>Sar</taxon>
        <taxon>Stramenopiles</taxon>
        <taxon>Ochrophyta</taxon>
        <taxon>Bacillariophyta</taxon>
        <taxon>Coscinodiscophyceae</taxon>
        <taxon>Thalassiosirophycidae</taxon>
        <taxon>Stephanodiscales</taxon>
        <taxon>Stephanodiscaceae</taxon>
        <taxon>Cyclostephanos</taxon>
    </lineage>
</organism>
<protein>
    <submittedName>
        <fullName evidence="2">Uncharacterized protein</fullName>
    </submittedName>
</protein>
<accession>A0ABD3RXC8</accession>
<evidence type="ECO:0000313" key="2">
    <source>
        <dbReference type="EMBL" id="KAL3816886.1"/>
    </source>
</evidence>
<name>A0ABD3RXC8_9STRA</name>
<keyword evidence="3" id="KW-1185">Reference proteome</keyword>
<proteinExistence type="predicted"/>
<feature type="compositionally biased region" description="Basic and acidic residues" evidence="1">
    <location>
        <begin position="32"/>
        <end position="45"/>
    </location>
</feature>
<comment type="caution">
    <text evidence="2">The sequence shown here is derived from an EMBL/GenBank/DDBJ whole genome shotgun (WGS) entry which is preliminary data.</text>
</comment>